<dbReference type="InterPro" id="IPR018211">
    <property type="entry name" value="ADH_Fe_CS"/>
</dbReference>
<feature type="domain" description="Alcohol dehydrogenase iron-type/glycerol dehydrogenase GldA" evidence="5">
    <location>
        <begin position="13"/>
        <end position="186"/>
    </location>
</feature>
<dbReference type="SUPFAM" id="SSF56796">
    <property type="entry name" value="Dehydroquinate synthase-like"/>
    <property type="match status" value="1"/>
</dbReference>
<dbReference type="CDD" id="cd14861">
    <property type="entry name" value="Fe-ADH-like"/>
    <property type="match status" value="1"/>
</dbReference>
<evidence type="ECO:0000313" key="8">
    <source>
        <dbReference type="Proteomes" id="UP001236500"/>
    </source>
</evidence>
<keyword evidence="3" id="KW-0560">Oxidoreductase</keyword>
<sequence length="389" mass="41346">MTDQSYFTHWNYPTAMRVGAGRISELPQLCRELGMATPLLVTDPGLVSLPMVQSIVEDCLVAGLPLAVFSEIKGNPTGANVHAGVAAFRVHGCDGVIALGGGSALDAGKAIALMVGQTHPIWEFEDVGDNYLKVNTHGMMPVIAIPTTAGTGSEVGRSSVITDERAKLKKIIFHPQMLPEIVLLDPELTLGLPAPITAATGMDALSHNLEAFCAKNFHPMAEGIALEAMRLINVYLPRAVTDGSDLEARMQMLVASSMGATAFQRGLGAMHALAHPLGARYDKHHGLLNAVLMPYVLTANRAAIEEPMSRLSRYLALPASGFSGVLEWVLLLRRELGIPHSLAEIGIGEEDADQVAQMAAADPSATSNPLPLSAEDYWSIFLAACRGTL</sequence>
<dbReference type="Gene3D" id="1.20.1090.10">
    <property type="entry name" value="Dehydroquinate synthase-like - alpha domain"/>
    <property type="match status" value="1"/>
</dbReference>
<dbReference type="Proteomes" id="UP001236500">
    <property type="component" value="Chromosome"/>
</dbReference>
<feature type="domain" description="Fe-containing alcohol dehydrogenase-like C-terminal" evidence="6">
    <location>
        <begin position="197"/>
        <end position="384"/>
    </location>
</feature>
<evidence type="ECO:0000256" key="2">
    <source>
        <dbReference type="ARBA" id="ARBA00007358"/>
    </source>
</evidence>
<gene>
    <name evidence="7" type="ORF">PVT68_06830</name>
</gene>
<evidence type="ECO:0000259" key="5">
    <source>
        <dbReference type="Pfam" id="PF00465"/>
    </source>
</evidence>
<dbReference type="Gene3D" id="3.40.50.1970">
    <property type="match status" value="1"/>
</dbReference>
<dbReference type="PANTHER" id="PTHR11496">
    <property type="entry name" value="ALCOHOL DEHYDROGENASE"/>
    <property type="match status" value="1"/>
</dbReference>
<keyword evidence="4" id="KW-0520">NAD</keyword>
<dbReference type="PANTHER" id="PTHR11496:SF102">
    <property type="entry name" value="ALCOHOL DEHYDROGENASE 4"/>
    <property type="match status" value="1"/>
</dbReference>
<accession>A0ABY8NIT5</accession>
<evidence type="ECO:0000256" key="4">
    <source>
        <dbReference type="ARBA" id="ARBA00023027"/>
    </source>
</evidence>
<dbReference type="Pfam" id="PF00465">
    <property type="entry name" value="Fe-ADH"/>
    <property type="match status" value="1"/>
</dbReference>
<organism evidence="7 8">
    <name type="scientific">Microbulbifer bruguierae</name>
    <dbReference type="NCBI Taxonomy" id="3029061"/>
    <lineage>
        <taxon>Bacteria</taxon>
        <taxon>Pseudomonadati</taxon>
        <taxon>Pseudomonadota</taxon>
        <taxon>Gammaproteobacteria</taxon>
        <taxon>Cellvibrionales</taxon>
        <taxon>Microbulbiferaceae</taxon>
        <taxon>Microbulbifer</taxon>
    </lineage>
</organism>
<evidence type="ECO:0000256" key="1">
    <source>
        <dbReference type="ARBA" id="ARBA00001962"/>
    </source>
</evidence>
<evidence type="ECO:0000259" key="6">
    <source>
        <dbReference type="Pfam" id="PF25137"/>
    </source>
</evidence>
<dbReference type="PROSITE" id="PS00913">
    <property type="entry name" value="ADH_IRON_1"/>
    <property type="match status" value="1"/>
</dbReference>
<comment type="similarity">
    <text evidence="2">Belongs to the iron-containing alcohol dehydrogenase family.</text>
</comment>
<evidence type="ECO:0000313" key="7">
    <source>
        <dbReference type="EMBL" id="WGL18007.1"/>
    </source>
</evidence>
<evidence type="ECO:0000256" key="3">
    <source>
        <dbReference type="ARBA" id="ARBA00023002"/>
    </source>
</evidence>
<name>A0ABY8NIT5_9GAMM</name>
<dbReference type="Pfam" id="PF25137">
    <property type="entry name" value="ADH_Fe_C"/>
    <property type="match status" value="1"/>
</dbReference>
<comment type="cofactor">
    <cofactor evidence="1">
        <name>Fe cation</name>
        <dbReference type="ChEBI" id="CHEBI:24875"/>
    </cofactor>
</comment>
<proteinExistence type="inferred from homology"/>
<keyword evidence="8" id="KW-1185">Reference proteome</keyword>
<dbReference type="InterPro" id="IPR039697">
    <property type="entry name" value="Alcohol_dehydrogenase_Fe"/>
</dbReference>
<dbReference type="InterPro" id="IPR001670">
    <property type="entry name" value="ADH_Fe/GldA"/>
</dbReference>
<dbReference type="InterPro" id="IPR056798">
    <property type="entry name" value="ADH_Fe_C"/>
</dbReference>
<reference evidence="7 8" key="1">
    <citation type="submission" date="2023-02" db="EMBL/GenBank/DDBJ databases">
        <title>Description and genomic characterization of Microbulbifer bruguierae sp. nov., isolated from the sediment of mangrove plant Bruguiera sexangula.</title>
        <authorList>
            <person name="Long M."/>
        </authorList>
    </citation>
    <scope>NUCLEOTIDE SEQUENCE [LARGE SCALE GENOMIC DNA]</scope>
    <source>
        <strain evidence="7 8">H12</strain>
    </source>
</reference>
<protein>
    <submittedName>
        <fullName evidence="7">Iron-containing alcohol dehydrogenase</fullName>
    </submittedName>
</protein>
<dbReference type="EMBL" id="CP118605">
    <property type="protein sequence ID" value="WGL18007.1"/>
    <property type="molecule type" value="Genomic_DNA"/>
</dbReference>
<dbReference type="RefSeq" id="WP_280321948.1">
    <property type="nucleotide sequence ID" value="NZ_CP118605.1"/>
</dbReference>